<sequence>MKSQRLFAGIILVGYGCFFLIQQLQVESLQSLLTWPVLLAITGLAFLIQAYSGKEYNAIFPGVILFGFGLHFIIVDRLSIWPNHIGAFVLIIALAFLLYYLKTGNGLLQGFLMLVLAITLLFYEKISQYAGSYGEIISYITKFWPAIFIIIGLFFLIKRK</sequence>
<dbReference type="RefSeq" id="WP_095372375.1">
    <property type="nucleotide sequence ID" value="NZ_CP022983.1"/>
</dbReference>
<dbReference type="PROSITE" id="PS51257">
    <property type="entry name" value="PROKAR_LIPOPROTEIN"/>
    <property type="match status" value="1"/>
</dbReference>
<name>A0A248TKQ7_9BACI</name>
<keyword evidence="4" id="KW-1185">Reference proteome</keyword>
<keyword evidence="1" id="KW-1133">Transmembrane helix</keyword>
<feature type="transmembrane region" description="Helical" evidence="1">
    <location>
        <begin position="7"/>
        <end position="26"/>
    </location>
</feature>
<accession>A0A248TKQ7</accession>
<feature type="domain" description="LiaI-LiaF-like transmembrane region" evidence="2">
    <location>
        <begin position="6"/>
        <end position="47"/>
    </location>
</feature>
<dbReference type="AlphaFoldDB" id="A0A248TKQ7"/>
<keyword evidence="1" id="KW-0472">Membrane</keyword>
<dbReference type="Pfam" id="PF18917">
    <property type="entry name" value="LiaI-LiaF-like_TM1"/>
    <property type="match status" value="1"/>
</dbReference>
<feature type="transmembrane region" description="Helical" evidence="1">
    <location>
        <begin position="32"/>
        <end position="51"/>
    </location>
</feature>
<keyword evidence="1" id="KW-0812">Transmembrane</keyword>
<feature type="transmembrane region" description="Helical" evidence="1">
    <location>
        <begin position="81"/>
        <end position="100"/>
    </location>
</feature>
<feature type="transmembrane region" description="Helical" evidence="1">
    <location>
        <begin position="136"/>
        <end position="157"/>
    </location>
</feature>
<dbReference type="InterPro" id="IPR043726">
    <property type="entry name" value="LiaI-LiaF-like_TM1"/>
</dbReference>
<evidence type="ECO:0000313" key="4">
    <source>
        <dbReference type="Proteomes" id="UP000215137"/>
    </source>
</evidence>
<evidence type="ECO:0000259" key="2">
    <source>
        <dbReference type="Pfam" id="PF18917"/>
    </source>
</evidence>
<protein>
    <recommendedName>
        <fullName evidence="2">LiaI-LiaF-like transmembrane region domain-containing protein</fullName>
    </recommendedName>
</protein>
<reference evidence="3 4" key="1">
    <citation type="submission" date="2017-08" db="EMBL/GenBank/DDBJ databases">
        <title>Complete Genome Sequence of Bacillus kochii Oregon-R-modENCODE STRAIN BDGP4, isolated from Drosophila melanogaster gut.</title>
        <authorList>
            <person name="Wan K.H."/>
            <person name="Yu C."/>
            <person name="Park S."/>
            <person name="Hammonds A.S."/>
            <person name="Booth B.W."/>
            <person name="Celniker S.E."/>
        </authorList>
    </citation>
    <scope>NUCLEOTIDE SEQUENCE [LARGE SCALE GENOMIC DNA]</scope>
    <source>
        <strain evidence="3 4">BDGP4</strain>
    </source>
</reference>
<feature type="transmembrane region" description="Helical" evidence="1">
    <location>
        <begin position="58"/>
        <end position="75"/>
    </location>
</feature>
<proteinExistence type="predicted"/>
<dbReference type="KEGG" id="bko:CKF48_16850"/>
<evidence type="ECO:0000256" key="1">
    <source>
        <dbReference type="SAM" id="Phobius"/>
    </source>
</evidence>
<feature type="transmembrane region" description="Helical" evidence="1">
    <location>
        <begin position="107"/>
        <end position="124"/>
    </location>
</feature>
<dbReference type="Proteomes" id="UP000215137">
    <property type="component" value="Chromosome"/>
</dbReference>
<dbReference type="EMBL" id="CP022983">
    <property type="protein sequence ID" value="ASV68808.1"/>
    <property type="molecule type" value="Genomic_DNA"/>
</dbReference>
<evidence type="ECO:0000313" key="3">
    <source>
        <dbReference type="EMBL" id="ASV68808.1"/>
    </source>
</evidence>
<organism evidence="3 4">
    <name type="scientific">Cytobacillus kochii</name>
    <dbReference type="NCBI Taxonomy" id="859143"/>
    <lineage>
        <taxon>Bacteria</taxon>
        <taxon>Bacillati</taxon>
        <taxon>Bacillota</taxon>
        <taxon>Bacilli</taxon>
        <taxon>Bacillales</taxon>
        <taxon>Bacillaceae</taxon>
        <taxon>Cytobacillus</taxon>
    </lineage>
</organism>
<gene>
    <name evidence="3" type="ORF">CKF48_16850</name>
</gene>
<dbReference type="OrthoDB" id="2989824at2"/>